<feature type="region of interest" description="Disordered" evidence="1">
    <location>
        <begin position="152"/>
        <end position="175"/>
    </location>
</feature>
<gene>
    <name evidence="2" type="ORF">K437DRAFT_267679</name>
</gene>
<organism evidence="2 3">
    <name type="scientific">Tilletiaria anomala (strain ATCC 24038 / CBS 436.72 / UBC 951)</name>
    <dbReference type="NCBI Taxonomy" id="1037660"/>
    <lineage>
        <taxon>Eukaryota</taxon>
        <taxon>Fungi</taxon>
        <taxon>Dikarya</taxon>
        <taxon>Basidiomycota</taxon>
        <taxon>Ustilaginomycotina</taxon>
        <taxon>Exobasidiomycetes</taxon>
        <taxon>Georgefischeriales</taxon>
        <taxon>Tilletiariaceae</taxon>
        <taxon>Tilletiaria</taxon>
    </lineage>
</organism>
<dbReference type="Proteomes" id="UP000027361">
    <property type="component" value="Unassembled WGS sequence"/>
</dbReference>
<name>A0A066WBN1_TILAU</name>
<dbReference type="HOGENOM" id="CLU_1533627_0_0_1"/>
<reference evidence="2 3" key="1">
    <citation type="submission" date="2014-05" db="EMBL/GenBank/DDBJ databases">
        <title>Draft genome sequence of a rare smut relative, Tilletiaria anomala UBC 951.</title>
        <authorList>
            <consortium name="DOE Joint Genome Institute"/>
            <person name="Toome M."/>
            <person name="Kuo A."/>
            <person name="Henrissat B."/>
            <person name="Lipzen A."/>
            <person name="Tritt A."/>
            <person name="Yoshinaga Y."/>
            <person name="Zane M."/>
            <person name="Barry K."/>
            <person name="Grigoriev I.V."/>
            <person name="Spatafora J.W."/>
            <person name="Aimea M.C."/>
        </authorList>
    </citation>
    <scope>NUCLEOTIDE SEQUENCE [LARGE SCALE GENOMIC DNA]</scope>
    <source>
        <strain evidence="2 3">UBC 951</strain>
    </source>
</reference>
<evidence type="ECO:0000313" key="2">
    <source>
        <dbReference type="EMBL" id="KDN48190.1"/>
    </source>
</evidence>
<accession>A0A066WBN1</accession>
<keyword evidence="3" id="KW-1185">Reference proteome</keyword>
<dbReference type="EMBL" id="JMSN01000026">
    <property type="protein sequence ID" value="KDN48190.1"/>
    <property type="molecule type" value="Genomic_DNA"/>
</dbReference>
<feature type="region of interest" description="Disordered" evidence="1">
    <location>
        <begin position="1"/>
        <end position="92"/>
    </location>
</feature>
<dbReference type="RefSeq" id="XP_013244038.1">
    <property type="nucleotide sequence ID" value="XM_013388584.1"/>
</dbReference>
<proteinExistence type="predicted"/>
<feature type="compositionally biased region" description="Low complexity" evidence="1">
    <location>
        <begin position="22"/>
        <end position="37"/>
    </location>
</feature>
<evidence type="ECO:0000313" key="3">
    <source>
        <dbReference type="Proteomes" id="UP000027361"/>
    </source>
</evidence>
<evidence type="ECO:0000256" key="1">
    <source>
        <dbReference type="SAM" id="MobiDB-lite"/>
    </source>
</evidence>
<protein>
    <submittedName>
        <fullName evidence="2">Uncharacterized protein</fullName>
    </submittedName>
</protein>
<comment type="caution">
    <text evidence="2">The sequence shown here is derived from an EMBL/GenBank/DDBJ whole genome shotgun (WGS) entry which is preliminary data.</text>
</comment>
<dbReference type="GeneID" id="25265951"/>
<dbReference type="InParanoid" id="A0A066WBN1"/>
<dbReference type="AlphaFoldDB" id="A0A066WBN1"/>
<sequence>MASITPAPASNEAAGASGSPRNAAENDSAAGSASDAAIETGDSPEGDGQSIASLAGVAASGQVDAGSDEGTAGGDVEASDTDREGTEGKVPPVLDDLVDLIGAISDAALIAVLNTVVSLNEAANLDDVNTLVTPVADAVSVAMKNTIMPDEQEGDQPVALDGGANGAASDAPDFF</sequence>